<feature type="transmembrane region" description="Helical" evidence="8">
    <location>
        <begin position="175"/>
        <end position="195"/>
    </location>
</feature>
<name>A0A2T2WED4_9FIRM</name>
<reference evidence="10 11" key="1">
    <citation type="journal article" date="2014" name="BMC Genomics">
        <title>Comparison of environmental and isolate Sulfobacillus genomes reveals diverse carbon, sulfur, nitrogen, and hydrogen metabolisms.</title>
        <authorList>
            <person name="Justice N.B."/>
            <person name="Norman A."/>
            <person name="Brown C.T."/>
            <person name="Singh A."/>
            <person name="Thomas B.C."/>
            <person name="Banfield J.F."/>
        </authorList>
    </citation>
    <scope>NUCLEOTIDE SEQUENCE [LARGE SCALE GENOMIC DNA]</scope>
    <source>
        <strain evidence="10">AMDSBA3</strain>
    </source>
</reference>
<evidence type="ECO:0000313" key="10">
    <source>
        <dbReference type="EMBL" id="PSR20589.1"/>
    </source>
</evidence>
<feature type="transmembrane region" description="Helical" evidence="8">
    <location>
        <begin position="315"/>
        <end position="341"/>
    </location>
</feature>
<dbReference type="EMBL" id="PXYV01000056">
    <property type="protein sequence ID" value="PSR20589.1"/>
    <property type="molecule type" value="Genomic_DNA"/>
</dbReference>
<keyword evidence="5 8" id="KW-0812">Transmembrane</keyword>
<comment type="caution">
    <text evidence="10">The sequence shown here is derived from an EMBL/GenBank/DDBJ whole genome shotgun (WGS) entry which is preliminary data.</text>
</comment>
<evidence type="ECO:0000256" key="5">
    <source>
        <dbReference type="ARBA" id="ARBA00022692"/>
    </source>
</evidence>
<feature type="transmembrane region" description="Helical" evidence="8">
    <location>
        <begin position="397"/>
        <end position="415"/>
    </location>
</feature>
<evidence type="ECO:0000256" key="1">
    <source>
        <dbReference type="ARBA" id="ARBA00004651"/>
    </source>
</evidence>
<dbReference type="PANTHER" id="PTHR43568">
    <property type="entry name" value="P PROTEIN"/>
    <property type="match status" value="1"/>
</dbReference>
<evidence type="ECO:0000256" key="7">
    <source>
        <dbReference type="ARBA" id="ARBA00023136"/>
    </source>
</evidence>
<proteinExistence type="inferred from homology"/>
<comment type="subcellular location">
    <subcellularLocation>
        <location evidence="1">Cell membrane</location>
        <topology evidence="1">Multi-pass membrane protein</topology>
    </subcellularLocation>
</comment>
<evidence type="ECO:0000256" key="2">
    <source>
        <dbReference type="ARBA" id="ARBA00009843"/>
    </source>
</evidence>
<evidence type="ECO:0000256" key="6">
    <source>
        <dbReference type="ARBA" id="ARBA00022989"/>
    </source>
</evidence>
<feature type="transmembrane region" description="Helical" evidence="8">
    <location>
        <begin position="221"/>
        <end position="237"/>
    </location>
</feature>
<dbReference type="InterPro" id="IPR004680">
    <property type="entry name" value="Cit_transptr-like_dom"/>
</dbReference>
<feature type="transmembrane region" description="Helical" evidence="8">
    <location>
        <begin position="31"/>
        <end position="52"/>
    </location>
</feature>
<dbReference type="AlphaFoldDB" id="A0A2T2WED4"/>
<dbReference type="GO" id="GO:0005886">
    <property type="term" value="C:plasma membrane"/>
    <property type="evidence" value="ECO:0007669"/>
    <property type="project" value="UniProtKB-SubCell"/>
</dbReference>
<accession>A0A2T2WED4</accession>
<feature type="transmembrane region" description="Helical" evidence="8">
    <location>
        <begin position="243"/>
        <end position="261"/>
    </location>
</feature>
<keyword evidence="3" id="KW-0813">Transport</keyword>
<keyword evidence="6 8" id="KW-1133">Transmembrane helix</keyword>
<comment type="similarity">
    <text evidence="2">Belongs to the CitM (TC 2.A.11) transporter family.</text>
</comment>
<keyword evidence="7 8" id="KW-0472">Membrane</keyword>
<keyword evidence="4" id="KW-1003">Cell membrane</keyword>
<evidence type="ECO:0000256" key="4">
    <source>
        <dbReference type="ARBA" id="ARBA00022475"/>
    </source>
</evidence>
<dbReference type="InterPro" id="IPR000802">
    <property type="entry name" value="Arsenical_pump_ArsB"/>
</dbReference>
<gene>
    <name evidence="10" type="ORF">C7B45_14195</name>
</gene>
<sequence length="417" mass="44793">MSGPQWIALIALAALYVLLLGDWFHRAWVALGLAGALVVSRTITFAAAFHSVDWNTLALIGGMMLFVSQLADAGLFVLLGHWARSWSRGKPWRLLWIFYVLTAVVSAFLDNVTTVLLLSPILIDAAEELELDPVPLLLMEVVASNLGGMATLIGDPPNILVGTAARLTFFQFVQMMTPIAVIILTLLALVLPVFLRLKPLASEHRTVRSAKRTSVGPNPRLKGLLVILAMMLLGFVAQRPLHLAVGIIALGGAAAAILYTGRVGQRWYRHVDYGTLGFFVGVFILVGALESVGLIDTLARWMDRPGLGPWLPLLLFIGTALFSALLDNVPLVAALIPVVVHLNAVDPRFGVELWVAIAMGAAIGGNATVIGASANVVVQGLAVERGYALSFGQFMRYGWKVAAFTALIGAAYLTVRF</sequence>
<evidence type="ECO:0000313" key="11">
    <source>
        <dbReference type="Proteomes" id="UP000241848"/>
    </source>
</evidence>
<dbReference type="InterPro" id="IPR051475">
    <property type="entry name" value="Diverse_Ion_Transporter"/>
</dbReference>
<feature type="transmembrane region" description="Helical" evidence="8">
    <location>
        <begin position="58"/>
        <end position="82"/>
    </location>
</feature>
<dbReference type="PRINTS" id="PR00758">
    <property type="entry name" value="ARSENICPUMP"/>
</dbReference>
<dbReference type="GO" id="GO:0015105">
    <property type="term" value="F:arsenite transmembrane transporter activity"/>
    <property type="evidence" value="ECO:0007669"/>
    <property type="project" value="InterPro"/>
</dbReference>
<evidence type="ECO:0000256" key="3">
    <source>
        <dbReference type="ARBA" id="ARBA00022448"/>
    </source>
</evidence>
<feature type="transmembrane region" description="Helical" evidence="8">
    <location>
        <begin position="94"/>
        <end position="123"/>
    </location>
</feature>
<feature type="transmembrane region" description="Helical" evidence="8">
    <location>
        <begin position="353"/>
        <end position="377"/>
    </location>
</feature>
<evidence type="ECO:0000256" key="8">
    <source>
        <dbReference type="SAM" id="Phobius"/>
    </source>
</evidence>
<feature type="transmembrane region" description="Helical" evidence="8">
    <location>
        <begin position="6"/>
        <end position="24"/>
    </location>
</feature>
<feature type="transmembrane region" description="Helical" evidence="8">
    <location>
        <begin position="273"/>
        <end position="295"/>
    </location>
</feature>
<dbReference type="PANTHER" id="PTHR43568:SF1">
    <property type="entry name" value="P PROTEIN"/>
    <property type="match status" value="1"/>
</dbReference>
<organism evidence="10 11">
    <name type="scientific">Sulfobacillus acidophilus</name>
    <dbReference type="NCBI Taxonomy" id="53633"/>
    <lineage>
        <taxon>Bacteria</taxon>
        <taxon>Bacillati</taxon>
        <taxon>Bacillota</taxon>
        <taxon>Clostridia</taxon>
        <taxon>Eubacteriales</taxon>
        <taxon>Clostridiales Family XVII. Incertae Sedis</taxon>
        <taxon>Sulfobacillus</taxon>
    </lineage>
</organism>
<dbReference type="Pfam" id="PF03600">
    <property type="entry name" value="CitMHS"/>
    <property type="match status" value="1"/>
</dbReference>
<protein>
    <submittedName>
        <fullName evidence="10">Tyrosine transporter P-protein</fullName>
    </submittedName>
</protein>
<feature type="domain" description="Citrate transporter-like" evidence="9">
    <location>
        <begin position="16"/>
        <end position="360"/>
    </location>
</feature>
<dbReference type="Proteomes" id="UP000241848">
    <property type="component" value="Unassembled WGS sequence"/>
</dbReference>
<evidence type="ECO:0000259" key="9">
    <source>
        <dbReference type="Pfam" id="PF03600"/>
    </source>
</evidence>